<dbReference type="PANTHER" id="PTHR17357:SF0">
    <property type="entry name" value="GANGLIOSIDE GM2 ACTIVATOR"/>
    <property type="match status" value="1"/>
</dbReference>
<gene>
    <name evidence="3" type="ORF">DPMN_108045</name>
</gene>
<dbReference type="GO" id="GO:0006689">
    <property type="term" value="P:ganglioside catabolic process"/>
    <property type="evidence" value="ECO:0007669"/>
    <property type="project" value="InterPro"/>
</dbReference>
<dbReference type="GO" id="GO:0009898">
    <property type="term" value="C:cytoplasmic side of plasma membrane"/>
    <property type="evidence" value="ECO:0007669"/>
    <property type="project" value="TreeGrafter"/>
</dbReference>
<dbReference type="Gene3D" id="2.70.220.10">
    <property type="entry name" value="Ganglioside GM2 activator"/>
    <property type="match status" value="1"/>
</dbReference>
<evidence type="ECO:0000256" key="1">
    <source>
        <dbReference type="ARBA" id="ARBA00022729"/>
    </source>
</evidence>
<keyword evidence="1 2" id="KW-0732">Signal</keyword>
<dbReference type="AlphaFoldDB" id="A0A9D4K7T2"/>
<accession>A0A9D4K7T2</accession>
<evidence type="ECO:0000313" key="3">
    <source>
        <dbReference type="EMBL" id="KAH3834710.1"/>
    </source>
</evidence>
<comment type="caution">
    <text evidence="3">The sequence shown here is derived from an EMBL/GenBank/DDBJ whole genome shotgun (WGS) entry which is preliminary data.</text>
</comment>
<dbReference type="EMBL" id="JAIWYP010000004">
    <property type="protein sequence ID" value="KAH3834710.1"/>
    <property type="molecule type" value="Genomic_DNA"/>
</dbReference>
<feature type="chain" id="PRO_5039335533" description="MD-2-related lipid-recognition domain-containing protein" evidence="2">
    <location>
        <begin position="27"/>
        <end position="212"/>
    </location>
</feature>
<evidence type="ECO:0000256" key="2">
    <source>
        <dbReference type="SAM" id="SignalP"/>
    </source>
</evidence>
<dbReference type="InterPro" id="IPR028996">
    <property type="entry name" value="GM2-AP"/>
</dbReference>
<dbReference type="Proteomes" id="UP000828390">
    <property type="component" value="Unassembled WGS sequence"/>
</dbReference>
<dbReference type="OrthoDB" id="6197910at2759"/>
<sequence>MATFLWFKACFSILVLKCVDMQNSLAQVRKSSFENCNKTEAVLVGNNLTFSPNPLVLHPDIDYNIGPTITFYGRMTVLRKMPSHDNERIEFLNSFVLSADNTTTELCQILPLDFCHVADVCKILSDRFSHIPFCPILFHNGTTPTPWNCLCPFQPGTYIMPNLQYMVNDFIIPFRLRADFKVIVKIKENGVPVGCFSFEFLVRKRVEDLNGT</sequence>
<dbReference type="GO" id="GO:0008047">
    <property type="term" value="F:enzyme activator activity"/>
    <property type="evidence" value="ECO:0007669"/>
    <property type="project" value="InterPro"/>
</dbReference>
<dbReference type="InterPro" id="IPR036846">
    <property type="entry name" value="GM2-AP_sf"/>
</dbReference>
<name>A0A9D4K7T2_DREPO</name>
<proteinExistence type="predicted"/>
<keyword evidence="4" id="KW-1185">Reference proteome</keyword>
<dbReference type="GO" id="GO:0005319">
    <property type="term" value="F:lipid transporter activity"/>
    <property type="evidence" value="ECO:0007669"/>
    <property type="project" value="TreeGrafter"/>
</dbReference>
<reference evidence="3" key="2">
    <citation type="submission" date="2020-11" db="EMBL/GenBank/DDBJ databases">
        <authorList>
            <person name="McCartney M.A."/>
            <person name="Auch B."/>
            <person name="Kono T."/>
            <person name="Mallez S."/>
            <person name="Becker A."/>
            <person name="Gohl D.M."/>
            <person name="Silverstein K.A.T."/>
            <person name="Koren S."/>
            <person name="Bechman K.B."/>
            <person name="Herman A."/>
            <person name="Abrahante J.E."/>
            <person name="Garbe J."/>
        </authorList>
    </citation>
    <scope>NUCLEOTIDE SEQUENCE</scope>
    <source>
        <strain evidence="3">Duluth1</strain>
        <tissue evidence="3">Whole animal</tissue>
    </source>
</reference>
<organism evidence="3 4">
    <name type="scientific">Dreissena polymorpha</name>
    <name type="common">Zebra mussel</name>
    <name type="synonym">Mytilus polymorpha</name>
    <dbReference type="NCBI Taxonomy" id="45954"/>
    <lineage>
        <taxon>Eukaryota</taxon>
        <taxon>Metazoa</taxon>
        <taxon>Spiralia</taxon>
        <taxon>Lophotrochozoa</taxon>
        <taxon>Mollusca</taxon>
        <taxon>Bivalvia</taxon>
        <taxon>Autobranchia</taxon>
        <taxon>Heteroconchia</taxon>
        <taxon>Euheterodonta</taxon>
        <taxon>Imparidentia</taxon>
        <taxon>Neoheterodontei</taxon>
        <taxon>Myida</taxon>
        <taxon>Dreissenoidea</taxon>
        <taxon>Dreissenidae</taxon>
        <taxon>Dreissena</taxon>
    </lineage>
</organism>
<evidence type="ECO:0000313" key="4">
    <source>
        <dbReference type="Proteomes" id="UP000828390"/>
    </source>
</evidence>
<protein>
    <recommendedName>
        <fullName evidence="5">MD-2-related lipid-recognition domain-containing protein</fullName>
    </recommendedName>
</protein>
<reference evidence="3" key="1">
    <citation type="journal article" date="2019" name="bioRxiv">
        <title>The Genome of the Zebra Mussel, Dreissena polymorpha: A Resource for Invasive Species Research.</title>
        <authorList>
            <person name="McCartney M.A."/>
            <person name="Auch B."/>
            <person name="Kono T."/>
            <person name="Mallez S."/>
            <person name="Zhang Y."/>
            <person name="Obille A."/>
            <person name="Becker A."/>
            <person name="Abrahante J.E."/>
            <person name="Garbe J."/>
            <person name="Badalamenti J.P."/>
            <person name="Herman A."/>
            <person name="Mangelson H."/>
            <person name="Liachko I."/>
            <person name="Sullivan S."/>
            <person name="Sone E.D."/>
            <person name="Koren S."/>
            <person name="Silverstein K.A.T."/>
            <person name="Beckman K.B."/>
            <person name="Gohl D.M."/>
        </authorList>
    </citation>
    <scope>NUCLEOTIDE SEQUENCE</scope>
    <source>
        <strain evidence="3">Duluth1</strain>
        <tissue evidence="3">Whole animal</tissue>
    </source>
</reference>
<dbReference type="PANTHER" id="PTHR17357">
    <property type="entry name" value="GM2 GANGLIOSIDE ACTIVATOR PROTEIN"/>
    <property type="match status" value="1"/>
</dbReference>
<dbReference type="SUPFAM" id="SSF63707">
    <property type="entry name" value="Ganglioside M2 (gm2) activator"/>
    <property type="match status" value="1"/>
</dbReference>
<evidence type="ECO:0008006" key="5">
    <source>
        <dbReference type="Google" id="ProtNLM"/>
    </source>
</evidence>
<feature type="signal peptide" evidence="2">
    <location>
        <begin position="1"/>
        <end position="26"/>
    </location>
</feature>